<gene>
    <name evidence="2" type="ORF">CBR_g41754</name>
</gene>
<feature type="region of interest" description="Disordered" evidence="1">
    <location>
        <begin position="528"/>
        <end position="552"/>
    </location>
</feature>
<reference evidence="2 3" key="1">
    <citation type="journal article" date="2018" name="Cell">
        <title>The Chara Genome: Secondary Complexity and Implications for Plant Terrestrialization.</title>
        <authorList>
            <person name="Nishiyama T."/>
            <person name="Sakayama H."/>
            <person name="Vries J.D."/>
            <person name="Buschmann H."/>
            <person name="Saint-Marcoux D."/>
            <person name="Ullrich K.K."/>
            <person name="Haas F.B."/>
            <person name="Vanderstraeten L."/>
            <person name="Becker D."/>
            <person name="Lang D."/>
            <person name="Vosolsobe S."/>
            <person name="Rombauts S."/>
            <person name="Wilhelmsson P.K.I."/>
            <person name="Janitza P."/>
            <person name="Kern R."/>
            <person name="Heyl A."/>
            <person name="Rumpler F."/>
            <person name="Villalobos L.I.A.C."/>
            <person name="Clay J.M."/>
            <person name="Skokan R."/>
            <person name="Toyoda A."/>
            <person name="Suzuki Y."/>
            <person name="Kagoshima H."/>
            <person name="Schijlen E."/>
            <person name="Tajeshwar N."/>
            <person name="Catarino B."/>
            <person name="Hetherington A.J."/>
            <person name="Saltykova A."/>
            <person name="Bonnot C."/>
            <person name="Breuninger H."/>
            <person name="Symeonidi A."/>
            <person name="Radhakrishnan G.V."/>
            <person name="Van Nieuwerburgh F."/>
            <person name="Deforce D."/>
            <person name="Chang C."/>
            <person name="Karol K.G."/>
            <person name="Hedrich R."/>
            <person name="Ulvskov P."/>
            <person name="Glockner G."/>
            <person name="Delwiche C.F."/>
            <person name="Petrasek J."/>
            <person name="Van de Peer Y."/>
            <person name="Friml J."/>
            <person name="Beilby M."/>
            <person name="Dolan L."/>
            <person name="Kohara Y."/>
            <person name="Sugano S."/>
            <person name="Fujiyama A."/>
            <person name="Delaux P.-M."/>
            <person name="Quint M."/>
            <person name="TheiBen G."/>
            <person name="Hagemann M."/>
            <person name="Harholt J."/>
            <person name="Dunand C."/>
            <person name="Zachgo S."/>
            <person name="Langdale J."/>
            <person name="Maumus F."/>
            <person name="Straeten D.V.D."/>
            <person name="Gould S.B."/>
            <person name="Rensing S.A."/>
        </authorList>
    </citation>
    <scope>NUCLEOTIDE SEQUENCE [LARGE SCALE GENOMIC DNA]</scope>
    <source>
        <strain evidence="2 3">S276</strain>
    </source>
</reference>
<feature type="region of interest" description="Disordered" evidence="1">
    <location>
        <begin position="232"/>
        <end position="278"/>
    </location>
</feature>
<sequence>MPYRLLSNTGKRCVLGIKEPLSIDDKKTAALGRQAQSALPTDSCGEGFTVAEDPEEDTSSPQEYAVIDHCVQSIGCRWFWELGERQVACALHMARDVMRTALDVVGDVMRTALNDNRLRDLDRSRNYEGTVLRPWLGRGYSAWLVITCAQFLTWSLRSNWVEQRGINDNNRYPGVLFLMTVAQDNMEMVAQDNMETVVRDIYQMASGGAGDQRDTARLCVEDVTLDASRNHEEHLATSGRTATIERSHRSVGGVTPEPCGKHGGAATTTGAAPTADRRRRGHRVIPLLAWEEPYNHRSVDDTHVEFILKAMLDAYSKPNHTYEKRVVKLAAIREPCTEGKKAVRITPDQFNEDNPNEQWYYAVSGQHNMKAALLLREHDIWNKHSFLEWPFKPLYFSDEDFDGYTQISVIDNMKDKVAPPRAQLLSMIDMRQIWKNLKRPRPMAGNVKFKQALVANYEKFQKMTLRKTPYHNLWQIVDSSTKEDKKVWQEKLRYFLPLVMSDDQTWQLGMKFYEEWTKGQLLAPEGALWTKRPPTTDPKATQEGQSFGEDSSGQKRVVYNVRVIDPELRKGKKRRKQEERDFFVQVNEPDVHCWKEMGDLTNMEKQRILRGVLDLEIVWVQHGSKKLVEHGKMGMKDTCEIGKQDRMLLRQWHIIEFQHQGRTSDEWNAGFFQTREQLLTQYGSRGLNEKLWAVCRRFVTDHSYLKDCPQYLGCASDKELKTTLSLVEDEKFPTEFKRVVLSVLKGERGKEKEAPVRLDDCTNIKWRDTKVVTTLAPFAFDAFTTFFVKDDMRHVVRQLRCHTCIIHLCDPVDRARWNEEAFKALAGFLETLCPEFWTVVAFVPRVWDLSFMSLLHCLPVVSRSARKWVRRGQIRKTYQIGNSKWAEEDRMYVLFHGDDLKLNTHPVYEEGLRDDDAAALGKKQKCTPSDIAETQFTPTTFHSADVLHQKGVVYKEMERNPSMLSNLMEFFCSPENAVMFLGKAHAQVVWNLLKSGRHVVAVEGDTELLSFLKTYFMYEINSGVHNCDLHIGQTSIQHDPNRNFWFKLSSEKRAKLYKFLFQDTRPSYRTDDDYRLCRQVAIGTLDGYHGGSREAATNFVDKLEECYFDQGKTEVTLNIFRAHVNDEEDFNPNDDEEVSVGNTEFELEATYRKHVGGVASSSTPATSQIPVGSPLGTPVAAPVATPTSGSSKGFLSSRRRPLSPTVRPELPILLPVLSGLLPGKIYHFGKDHRSTNEAEWGHHIVWHPDYFQPAVLDGEWVMSKVNDDGVWEVNTRMSKEDFLQVAHEEVLRGGSVLRTTSQEDKDVIDETLEMQATSPRDVRCDGTDDDFLSQLYSGIDTKPLSVDNFVRGDSTQALDMRPSQLRVVILVSGPCVEENDVTMSEQEEGVFRHPLGDDIARKLFHDDEDLAATAVVVDSSPGKTAGAGTTLVELSLDEDVEQQPADSLSPFVEEVVRIVDAGLDDLSKFPARLDLVVASGKIKGAGVVLGLKASCVQEEVPRVQDEHEDDAGGHAREEVVTGKQ</sequence>
<feature type="compositionally biased region" description="Polar residues" evidence="1">
    <location>
        <begin position="1185"/>
        <end position="1194"/>
    </location>
</feature>
<evidence type="ECO:0000313" key="3">
    <source>
        <dbReference type="Proteomes" id="UP000265515"/>
    </source>
</evidence>
<dbReference type="EMBL" id="BFEA01000575">
    <property type="protein sequence ID" value="GBG86691.1"/>
    <property type="molecule type" value="Genomic_DNA"/>
</dbReference>
<evidence type="ECO:0000313" key="2">
    <source>
        <dbReference type="EMBL" id="GBG86691.1"/>
    </source>
</evidence>
<dbReference type="Gramene" id="GBG86691">
    <property type="protein sequence ID" value="GBG86691"/>
    <property type="gene ID" value="CBR_g41754"/>
</dbReference>
<protein>
    <submittedName>
        <fullName evidence="2">Uncharacterized protein</fullName>
    </submittedName>
</protein>
<dbReference type="Proteomes" id="UP000265515">
    <property type="component" value="Unassembled WGS sequence"/>
</dbReference>
<keyword evidence="3" id="KW-1185">Reference proteome</keyword>
<comment type="caution">
    <text evidence="2">The sequence shown here is derived from an EMBL/GenBank/DDBJ whole genome shotgun (WGS) entry which is preliminary data.</text>
</comment>
<organism evidence="2 3">
    <name type="scientific">Chara braunii</name>
    <name type="common">Braun's stonewort</name>
    <dbReference type="NCBI Taxonomy" id="69332"/>
    <lineage>
        <taxon>Eukaryota</taxon>
        <taxon>Viridiplantae</taxon>
        <taxon>Streptophyta</taxon>
        <taxon>Charophyceae</taxon>
        <taxon>Charales</taxon>
        <taxon>Characeae</taxon>
        <taxon>Chara</taxon>
    </lineage>
</organism>
<feature type="compositionally biased region" description="Polar residues" evidence="1">
    <location>
        <begin position="538"/>
        <end position="551"/>
    </location>
</feature>
<feature type="region of interest" description="Disordered" evidence="1">
    <location>
        <begin position="1500"/>
        <end position="1524"/>
    </location>
</feature>
<accession>A0A388LWP4</accession>
<feature type="region of interest" description="Disordered" evidence="1">
    <location>
        <begin position="1182"/>
        <end position="1202"/>
    </location>
</feature>
<evidence type="ECO:0000256" key="1">
    <source>
        <dbReference type="SAM" id="MobiDB-lite"/>
    </source>
</evidence>
<feature type="compositionally biased region" description="Low complexity" evidence="1">
    <location>
        <begin position="264"/>
        <end position="274"/>
    </location>
</feature>
<name>A0A388LWP4_CHABU</name>
<proteinExistence type="predicted"/>